<dbReference type="RefSeq" id="WP_092404356.1">
    <property type="nucleotide sequence ID" value="NZ_FOVF01000002.1"/>
</dbReference>
<name>A0A1I4VIB9_9GAMM</name>
<dbReference type="GO" id="GO:0008168">
    <property type="term" value="F:methyltransferase activity"/>
    <property type="evidence" value="ECO:0007669"/>
    <property type="project" value="UniProtKB-KW"/>
</dbReference>
<dbReference type="AlphaFoldDB" id="A0A1I4VIB9"/>
<accession>A0A1I4VIB9</accession>
<evidence type="ECO:0000259" key="1">
    <source>
        <dbReference type="Pfam" id="PF13649"/>
    </source>
</evidence>
<dbReference type="STRING" id="578942.SAMN05216289_102130"/>
<evidence type="ECO:0000313" key="3">
    <source>
        <dbReference type="Proteomes" id="UP000198575"/>
    </source>
</evidence>
<sequence length="233" mass="25103">MGSAIHDIARQFLPLRPHYYYARIKLATDPLYAGVGEVLAGTSAPLLDLGCGIGLLAHALRAQGFSGPYLGVDSDARKIDAARAAGGRAELAAVAFTCFDLENGFPDHEGSVALLDILQFLAPTAQDAVLERAMDCLVPGSRLVIRSGLALPGWRLAFTRGVDRLARLVGWMNIGPQRYPDRSALERRFAERGLTATFRPLHGRMPFENWLICAALGPGQTRSARPSPALTPD</sequence>
<dbReference type="Pfam" id="PF13649">
    <property type="entry name" value="Methyltransf_25"/>
    <property type="match status" value="1"/>
</dbReference>
<organism evidence="2 3">
    <name type="scientific">Dokdonella immobilis</name>
    <dbReference type="NCBI Taxonomy" id="578942"/>
    <lineage>
        <taxon>Bacteria</taxon>
        <taxon>Pseudomonadati</taxon>
        <taxon>Pseudomonadota</taxon>
        <taxon>Gammaproteobacteria</taxon>
        <taxon>Lysobacterales</taxon>
        <taxon>Rhodanobacteraceae</taxon>
        <taxon>Dokdonella</taxon>
    </lineage>
</organism>
<gene>
    <name evidence="2" type="ORF">SAMN05216289_102130</name>
</gene>
<dbReference type="SUPFAM" id="SSF53335">
    <property type="entry name" value="S-adenosyl-L-methionine-dependent methyltransferases"/>
    <property type="match status" value="1"/>
</dbReference>
<dbReference type="InterPro" id="IPR029063">
    <property type="entry name" value="SAM-dependent_MTases_sf"/>
</dbReference>
<keyword evidence="3" id="KW-1185">Reference proteome</keyword>
<keyword evidence="2" id="KW-0489">Methyltransferase</keyword>
<dbReference type="OrthoDB" id="5565939at2"/>
<proteinExistence type="predicted"/>
<dbReference type="EMBL" id="FOVF01000002">
    <property type="protein sequence ID" value="SFN01004.1"/>
    <property type="molecule type" value="Genomic_DNA"/>
</dbReference>
<dbReference type="InterPro" id="IPR041698">
    <property type="entry name" value="Methyltransf_25"/>
</dbReference>
<protein>
    <submittedName>
        <fullName evidence="2">Methyltransferase domain-containing protein</fullName>
    </submittedName>
</protein>
<dbReference type="CDD" id="cd02440">
    <property type="entry name" value="AdoMet_MTases"/>
    <property type="match status" value="1"/>
</dbReference>
<dbReference type="Proteomes" id="UP000198575">
    <property type="component" value="Unassembled WGS sequence"/>
</dbReference>
<dbReference type="Gene3D" id="3.40.50.150">
    <property type="entry name" value="Vaccinia Virus protein VP39"/>
    <property type="match status" value="1"/>
</dbReference>
<reference evidence="2 3" key="1">
    <citation type="submission" date="2016-10" db="EMBL/GenBank/DDBJ databases">
        <authorList>
            <person name="de Groot N.N."/>
        </authorList>
    </citation>
    <scope>NUCLEOTIDE SEQUENCE [LARGE SCALE GENOMIC DNA]</scope>
    <source>
        <strain evidence="2 3">CGMCC 1.7659</strain>
    </source>
</reference>
<dbReference type="GO" id="GO:0032259">
    <property type="term" value="P:methylation"/>
    <property type="evidence" value="ECO:0007669"/>
    <property type="project" value="UniProtKB-KW"/>
</dbReference>
<evidence type="ECO:0000313" key="2">
    <source>
        <dbReference type="EMBL" id="SFN01004.1"/>
    </source>
</evidence>
<keyword evidence="2" id="KW-0808">Transferase</keyword>
<feature type="domain" description="Methyltransferase" evidence="1">
    <location>
        <begin position="47"/>
        <end position="140"/>
    </location>
</feature>